<keyword evidence="4" id="KW-1185">Reference proteome</keyword>
<dbReference type="AlphaFoldDB" id="R7S2Q3"/>
<dbReference type="KEGG" id="psq:PUNSTDRAFT_76701"/>
<accession>R7S2Q3</accession>
<dbReference type="PANTHER" id="PTHR33365:SF4">
    <property type="entry name" value="CYCLOCHLOROTINE BIOSYNTHESIS PROTEIN O"/>
    <property type="match status" value="1"/>
</dbReference>
<dbReference type="Proteomes" id="UP000054196">
    <property type="component" value="Unassembled WGS sequence"/>
</dbReference>
<evidence type="ECO:0000256" key="2">
    <source>
        <dbReference type="ARBA" id="ARBA00035112"/>
    </source>
</evidence>
<sequence length="120" mass="13619">MQIGDTFRYQCAGENSDEEWSKLVPDWGHSLRVDFDGDYTGPYSVAMFHQLGCLDVIRQDYNTQDGPSALSLHCLNYLRQSILCLADTRVEPVTSWKGPGIVNVFSDYVCRDWEAVYSIA</sequence>
<dbReference type="PANTHER" id="PTHR33365">
    <property type="entry name" value="YALI0B05434P"/>
    <property type="match status" value="1"/>
</dbReference>
<evidence type="ECO:0000313" key="4">
    <source>
        <dbReference type="Proteomes" id="UP000054196"/>
    </source>
</evidence>
<dbReference type="HOGENOM" id="CLU_042941_8_4_1"/>
<dbReference type="OMA" id="SIAMIHQ"/>
<dbReference type="GeneID" id="18885666"/>
<organism evidence="3 4">
    <name type="scientific">Punctularia strigosozonata (strain HHB-11173)</name>
    <name type="common">White-rot fungus</name>
    <dbReference type="NCBI Taxonomy" id="741275"/>
    <lineage>
        <taxon>Eukaryota</taxon>
        <taxon>Fungi</taxon>
        <taxon>Dikarya</taxon>
        <taxon>Basidiomycota</taxon>
        <taxon>Agaricomycotina</taxon>
        <taxon>Agaricomycetes</taxon>
        <taxon>Corticiales</taxon>
        <taxon>Punctulariaceae</taxon>
        <taxon>Punctularia</taxon>
    </lineage>
</organism>
<dbReference type="GO" id="GO:0043386">
    <property type="term" value="P:mycotoxin biosynthetic process"/>
    <property type="evidence" value="ECO:0007669"/>
    <property type="project" value="InterPro"/>
</dbReference>
<dbReference type="EMBL" id="JH687556">
    <property type="protein sequence ID" value="EIN04129.1"/>
    <property type="molecule type" value="Genomic_DNA"/>
</dbReference>
<dbReference type="RefSeq" id="XP_007388600.1">
    <property type="nucleotide sequence ID" value="XM_007388538.1"/>
</dbReference>
<gene>
    <name evidence="3" type="ORF">PUNSTDRAFT_76701</name>
</gene>
<dbReference type="Pfam" id="PF11807">
    <property type="entry name" value="UstYa"/>
    <property type="match status" value="1"/>
</dbReference>
<comment type="pathway">
    <text evidence="1">Mycotoxin biosynthesis.</text>
</comment>
<reference evidence="4" key="1">
    <citation type="journal article" date="2012" name="Science">
        <title>The Paleozoic origin of enzymatic lignin decomposition reconstructed from 31 fungal genomes.</title>
        <authorList>
            <person name="Floudas D."/>
            <person name="Binder M."/>
            <person name="Riley R."/>
            <person name="Barry K."/>
            <person name="Blanchette R.A."/>
            <person name="Henrissat B."/>
            <person name="Martinez A.T."/>
            <person name="Otillar R."/>
            <person name="Spatafora J.W."/>
            <person name="Yadav J.S."/>
            <person name="Aerts A."/>
            <person name="Benoit I."/>
            <person name="Boyd A."/>
            <person name="Carlson A."/>
            <person name="Copeland A."/>
            <person name="Coutinho P.M."/>
            <person name="de Vries R.P."/>
            <person name="Ferreira P."/>
            <person name="Findley K."/>
            <person name="Foster B."/>
            <person name="Gaskell J."/>
            <person name="Glotzer D."/>
            <person name="Gorecki P."/>
            <person name="Heitman J."/>
            <person name="Hesse C."/>
            <person name="Hori C."/>
            <person name="Igarashi K."/>
            <person name="Jurgens J.A."/>
            <person name="Kallen N."/>
            <person name="Kersten P."/>
            <person name="Kohler A."/>
            <person name="Kuees U."/>
            <person name="Kumar T.K.A."/>
            <person name="Kuo A."/>
            <person name="LaButti K."/>
            <person name="Larrondo L.F."/>
            <person name="Lindquist E."/>
            <person name="Ling A."/>
            <person name="Lombard V."/>
            <person name="Lucas S."/>
            <person name="Lundell T."/>
            <person name="Martin R."/>
            <person name="McLaughlin D.J."/>
            <person name="Morgenstern I."/>
            <person name="Morin E."/>
            <person name="Murat C."/>
            <person name="Nagy L.G."/>
            <person name="Nolan M."/>
            <person name="Ohm R.A."/>
            <person name="Patyshakuliyeva A."/>
            <person name="Rokas A."/>
            <person name="Ruiz-Duenas F.J."/>
            <person name="Sabat G."/>
            <person name="Salamov A."/>
            <person name="Samejima M."/>
            <person name="Schmutz J."/>
            <person name="Slot J.C."/>
            <person name="St John F."/>
            <person name="Stenlid J."/>
            <person name="Sun H."/>
            <person name="Sun S."/>
            <person name="Syed K."/>
            <person name="Tsang A."/>
            <person name="Wiebenga A."/>
            <person name="Young D."/>
            <person name="Pisabarro A."/>
            <person name="Eastwood D.C."/>
            <person name="Martin F."/>
            <person name="Cullen D."/>
            <person name="Grigoriev I.V."/>
            <person name="Hibbett D.S."/>
        </authorList>
    </citation>
    <scope>NUCLEOTIDE SEQUENCE [LARGE SCALE GENOMIC DNA]</scope>
    <source>
        <strain evidence="4">HHB-11173 SS5</strain>
    </source>
</reference>
<evidence type="ECO:0000256" key="1">
    <source>
        <dbReference type="ARBA" id="ARBA00004685"/>
    </source>
</evidence>
<evidence type="ECO:0000313" key="3">
    <source>
        <dbReference type="EMBL" id="EIN04129.1"/>
    </source>
</evidence>
<protein>
    <submittedName>
        <fullName evidence="3">Uncharacterized protein</fullName>
    </submittedName>
</protein>
<dbReference type="OrthoDB" id="3687641at2759"/>
<name>R7S2Q3_PUNST</name>
<dbReference type="eggNOG" id="ENOG502SUK5">
    <property type="taxonomic scope" value="Eukaryota"/>
</dbReference>
<proteinExistence type="inferred from homology"/>
<comment type="similarity">
    <text evidence="2">Belongs to the ustYa family.</text>
</comment>
<dbReference type="InterPro" id="IPR021765">
    <property type="entry name" value="UstYa-like"/>
</dbReference>